<gene>
    <name evidence="1" type="ORF">LOK49_LG11G00795</name>
</gene>
<evidence type="ECO:0000313" key="1">
    <source>
        <dbReference type="EMBL" id="KAI7995210.1"/>
    </source>
</evidence>
<proteinExistence type="predicted"/>
<organism evidence="1 2">
    <name type="scientific">Camellia lanceoleosa</name>
    <dbReference type="NCBI Taxonomy" id="1840588"/>
    <lineage>
        <taxon>Eukaryota</taxon>
        <taxon>Viridiplantae</taxon>
        <taxon>Streptophyta</taxon>
        <taxon>Embryophyta</taxon>
        <taxon>Tracheophyta</taxon>
        <taxon>Spermatophyta</taxon>
        <taxon>Magnoliopsida</taxon>
        <taxon>eudicotyledons</taxon>
        <taxon>Gunneridae</taxon>
        <taxon>Pentapetalae</taxon>
        <taxon>asterids</taxon>
        <taxon>Ericales</taxon>
        <taxon>Theaceae</taxon>
        <taxon>Camellia</taxon>
    </lineage>
</organism>
<protein>
    <submittedName>
        <fullName evidence="1">Uncharacterized protein</fullName>
    </submittedName>
</protein>
<sequence>MEEKLKWVLIVCVLSLLWSTEMTRGSWKRAYIYKKEVKNVYH</sequence>
<dbReference type="EMBL" id="CM045769">
    <property type="protein sequence ID" value="KAI7995210.1"/>
    <property type="molecule type" value="Genomic_DNA"/>
</dbReference>
<name>A0ACC0G2F3_9ERIC</name>
<accession>A0ACC0G2F3</accession>
<reference evidence="1 2" key="1">
    <citation type="journal article" date="2022" name="Plant J.">
        <title>Chromosome-level genome of Camellia lanceoleosa provides a valuable resource for understanding genome evolution and self-incompatibility.</title>
        <authorList>
            <person name="Gong W."/>
            <person name="Xiao S."/>
            <person name="Wang L."/>
            <person name="Liao Z."/>
            <person name="Chang Y."/>
            <person name="Mo W."/>
            <person name="Hu G."/>
            <person name="Li W."/>
            <person name="Zhao G."/>
            <person name="Zhu H."/>
            <person name="Hu X."/>
            <person name="Ji K."/>
            <person name="Xiang X."/>
            <person name="Song Q."/>
            <person name="Yuan D."/>
            <person name="Jin S."/>
            <person name="Zhang L."/>
        </authorList>
    </citation>
    <scope>NUCLEOTIDE SEQUENCE [LARGE SCALE GENOMIC DNA]</scope>
    <source>
        <strain evidence="1">SQ_2022a</strain>
    </source>
</reference>
<evidence type="ECO:0000313" key="2">
    <source>
        <dbReference type="Proteomes" id="UP001060215"/>
    </source>
</evidence>
<dbReference type="Proteomes" id="UP001060215">
    <property type="component" value="Chromosome 12"/>
</dbReference>
<keyword evidence="2" id="KW-1185">Reference proteome</keyword>
<comment type="caution">
    <text evidence="1">The sequence shown here is derived from an EMBL/GenBank/DDBJ whole genome shotgun (WGS) entry which is preliminary data.</text>
</comment>